<dbReference type="RefSeq" id="WP_229668807.1">
    <property type="nucleotide sequence ID" value="NZ_BMJB01000001.1"/>
</dbReference>
<keyword evidence="2" id="KW-1185">Reference proteome</keyword>
<evidence type="ECO:0000313" key="2">
    <source>
        <dbReference type="Proteomes" id="UP000648801"/>
    </source>
</evidence>
<comment type="caution">
    <text evidence="1">The sequence shown here is derived from an EMBL/GenBank/DDBJ whole genome shotgun (WGS) entry which is preliminary data.</text>
</comment>
<dbReference type="EMBL" id="BMJB01000001">
    <property type="protein sequence ID" value="GGA66307.1"/>
    <property type="molecule type" value="Genomic_DNA"/>
</dbReference>
<evidence type="ECO:0008006" key="3">
    <source>
        <dbReference type="Google" id="ProtNLM"/>
    </source>
</evidence>
<organism evidence="1 2">
    <name type="scientific">Edaphobacter acidisoli</name>
    <dbReference type="NCBI Taxonomy" id="2040573"/>
    <lineage>
        <taxon>Bacteria</taxon>
        <taxon>Pseudomonadati</taxon>
        <taxon>Acidobacteriota</taxon>
        <taxon>Terriglobia</taxon>
        <taxon>Terriglobales</taxon>
        <taxon>Acidobacteriaceae</taxon>
        <taxon>Edaphobacter</taxon>
    </lineage>
</organism>
<name>A0A916RTB1_9BACT</name>
<reference evidence="1" key="1">
    <citation type="journal article" date="2014" name="Int. J. Syst. Evol. Microbiol.">
        <title>Complete genome sequence of Corynebacterium casei LMG S-19264T (=DSM 44701T), isolated from a smear-ripened cheese.</title>
        <authorList>
            <consortium name="US DOE Joint Genome Institute (JGI-PGF)"/>
            <person name="Walter F."/>
            <person name="Albersmeier A."/>
            <person name="Kalinowski J."/>
            <person name="Ruckert C."/>
        </authorList>
    </citation>
    <scope>NUCLEOTIDE SEQUENCE</scope>
    <source>
        <strain evidence="1">CGMCC 1.15447</strain>
    </source>
</reference>
<protein>
    <recommendedName>
        <fullName evidence="3">Alpha-galactosidase</fullName>
    </recommendedName>
</protein>
<proteinExistence type="predicted"/>
<dbReference type="PROSITE" id="PS51318">
    <property type="entry name" value="TAT"/>
    <property type="match status" value="1"/>
</dbReference>
<accession>A0A916RTB1</accession>
<reference evidence="1" key="2">
    <citation type="submission" date="2020-09" db="EMBL/GenBank/DDBJ databases">
        <authorList>
            <person name="Sun Q."/>
            <person name="Zhou Y."/>
        </authorList>
    </citation>
    <scope>NUCLEOTIDE SEQUENCE</scope>
    <source>
        <strain evidence="1">CGMCC 1.15447</strain>
    </source>
</reference>
<evidence type="ECO:0000313" key="1">
    <source>
        <dbReference type="EMBL" id="GGA66307.1"/>
    </source>
</evidence>
<sequence length="737" mass="83063">MQFNRRNFIAGALGTGVLSVAPSKAIAEETTHQQSSSADWLLDASGYKAQITHQDGGKEVVLSNGLLRRVFRLAPNAATVAFDNLMTGESVLRSVRPEATLTLDDYALSVGGLHGQPVENYFLPEWLDQMTAAPRDFQFLRLEEGRTRARFPWKRVAEWSTEELPWPPPGVSLTFHYGAGPQSPIKNVLVRVRYELYDGIPLLAKQIEVENDGSSPIVLNSFQAEILAIVESGVEKLSPESDNELLDKVLPIHVETDYDFGGNMGAAQDNPAVRWKGDPSYGDRYYEHQTPCLLECAPPVGPEIEIASGKTWGSFTVFELLHDSSDAERRGLAMRKMMTVLAPWIQENPIYMHARYAEPDKVKLVIDQCADVGFEMVILSFGSGFNIENTSADYLKEMKELADYAKQKGIAIGGYSLLASRGGRREDLVIDVKTDRPGGGKFGPSPCLGSHWAEDYFKTLRSFFPYTGMNVFENDGSYPGDFCASTEHPGHKGYLDSQWRQWEIMSEFYRWCRGQGIYLTVPDWYFLNGQSKTGMGYTENDWSLPREYQPLIERQDIYDGTWEKTPSMGWMHVPLMQYHGGGSAATVEPLHQNLAHYETRLADLLGAGVQAAWRGDRLYDTDETKQAVRKWVSFYKENRAILDSDIIHLRRPDGKDWDGILHANPRLKTRGLAMIYNPLHDEITREIKLPLYYTGLTKTAQIQIQDGPAKTYHLERDYSALVPVRIDGKSRTWITVS</sequence>
<dbReference type="InterPro" id="IPR006311">
    <property type="entry name" value="TAT_signal"/>
</dbReference>
<gene>
    <name evidence="1" type="ORF">GCM10011507_17310</name>
</gene>
<dbReference type="AlphaFoldDB" id="A0A916RTB1"/>
<dbReference type="Proteomes" id="UP000648801">
    <property type="component" value="Unassembled WGS sequence"/>
</dbReference>